<accession>A0ABY4U1S8</accession>
<dbReference type="SUPFAM" id="SSF51735">
    <property type="entry name" value="NAD(P)-binding Rossmann-fold domains"/>
    <property type="match status" value="1"/>
</dbReference>
<dbReference type="Proteomes" id="UP001056619">
    <property type="component" value="Chromosome"/>
</dbReference>
<gene>
    <name evidence="2" type="ORF">NCF85_08000</name>
</gene>
<dbReference type="EMBL" id="CP098494">
    <property type="protein sequence ID" value="USA60067.1"/>
    <property type="molecule type" value="Genomic_DNA"/>
</dbReference>
<dbReference type="InterPro" id="IPR050463">
    <property type="entry name" value="Gfo/Idh/MocA_oxidrdct_glycsds"/>
</dbReference>
<dbReference type="InterPro" id="IPR036291">
    <property type="entry name" value="NAD(P)-bd_dom_sf"/>
</dbReference>
<organism evidence="2 3">
    <name type="scientific">Qipengyuania citrea</name>
    <dbReference type="NCBI Taxonomy" id="225971"/>
    <lineage>
        <taxon>Bacteria</taxon>
        <taxon>Pseudomonadati</taxon>
        <taxon>Pseudomonadota</taxon>
        <taxon>Alphaproteobacteria</taxon>
        <taxon>Sphingomonadales</taxon>
        <taxon>Erythrobacteraceae</taxon>
        <taxon>Qipengyuania</taxon>
    </lineage>
</organism>
<dbReference type="InterPro" id="IPR000683">
    <property type="entry name" value="Gfo/Idh/MocA-like_OxRdtase_N"/>
</dbReference>
<dbReference type="PANTHER" id="PTHR43818:SF7">
    <property type="entry name" value="DEHYDROGENASE"/>
    <property type="match status" value="1"/>
</dbReference>
<evidence type="ECO:0000313" key="3">
    <source>
        <dbReference type="Proteomes" id="UP001056619"/>
    </source>
</evidence>
<dbReference type="Gene3D" id="3.40.50.720">
    <property type="entry name" value="NAD(P)-binding Rossmann-like Domain"/>
    <property type="match status" value="1"/>
</dbReference>
<dbReference type="Gene3D" id="3.30.360.10">
    <property type="entry name" value="Dihydrodipicolinate Reductase, domain 2"/>
    <property type="match status" value="1"/>
</dbReference>
<dbReference type="RefSeq" id="WP_301641254.1">
    <property type="nucleotide sequence ID" value="NZ_CP098494.1"/>
</dbReference>
<proteinExistence type="predicted"/>
<sequence length="306" mass="33350">MAIRIAIIGFGKIARDQHVPAILADPRFELVAVASVERPPALEVPWFASTAELIEGMRGQLDAVAVCTPPQVRHAIACDAIAAGLAVILEKPPAGTLGEIDDLERKAQIARCGLYAAWHSQHAAAVQDARRLLEDATIASLNIAWFEDVRKWHPGQDWIWSVGGFGVFDPGINALSIATHILPEPLIVKEALLIEPENRQAPIAASLTFAGNASRAEFDWRHEEGECWTIHVDTEEGQTIVLEEGGARLSAGGVQLPLPERGEYNSIYSAFAEVVEKREVVVDREPLRIVADAFLVGSRVRAEPFE</sequence>
<feature type="domain" description="Gfo/Idh/MocA-like oxidoreductase N-terminal" evidence="1">
    <location>
        <begin position="3"/>
        <end position="108"/>
    </location>
</feature>
<dbReference type="Pfam" id="PF01408">
    <property type="entry name" value="GFO_IDH_MocA"/>
    <property type="match status" value="1"/>
</dbReference>
<keyword evidence="3" id="KW-1185">Reference proteome</keyword>
<reference evidence="2 3" key="1">
    <citation type="submission" date="2022-06" db="EMBL/GenBank/DDBJ databases">
        <authorList>
            <person name="Liu G."/>
        </authorList>
    </citation>
    <scope>NUCLEOTIDE SEQUENCE [LARGE SCALE GENOMIC DNA]</scope>
    <source>
        <strain evidence="2 3">E4</strain>
    </source>
</reference>
<dbReference type="PANTHER" id="PTHR43818">
    <property type="entry name" value="BCDNA.GH03377"/>
    <property type="match status" value="1"/>
</dbReference>
<protein>
    <submittedName>
        <fullName evidence="2">Gfo/Idh/MocA family oxidoreductase</fullName>
    </submittedName>
</protein>
<name>A0ABY4U1S8_9SPHN</name>
<evidence type="ECO:0000259" key="1">
    <source>
        <dbReference type="Pfam" id="PF01408"/>
    </source>
</evidence>
<evidence type="ECO:0000313" key="2">
    <source>
        <dbReference type="EMBL" id="USA60067.1"/>
    </source>
</evidence>